<dbReference type="EMBL" id="MVHW01000017">
    <property type="protein sequence ID" value="ORB04918.1"/>
    <property type="molecule type" value="Genomic_DNA"/>
</dbReference>
<dbReference type="GO" id="GO:0051213">
    <property type="term" value="F:dioxygenase activity"/>
    <property type="evidence" value="ECO:0007669"/>
    <property type="project" value="UniProtKB-KW"/>
</dbReference>
<dbReference type="Pfam" id="PF00903">
    <property type="entry name" value="Glyoxalase"/>
    <property type="match status" value="1"/>
</dbReference>
<dbReference type="InterPro" id="IPR004360">
    <property type="entry name" value="Glyas_Fos-R_dOase_dom"/>
</dbReference>
<feature type="domain" description="VOC" evidence="9">
    <location>
        <begin position="148"/>
        <end position="267"/>
    </location>
</feature>
<dbReference type="GO" id="GO:0008198">
    <property type="term" value="F:ferrous iron binding"/>
    <property type="evidence" value="ECO:0007669"/>
    <property type="project" value="InterPro"/>
</dbReference>
<dbReference type="STRING" id="560555.BST30_15770"/>
<sequence>MHKVDELAYVGINANDLDVWSKYAQEVLGHEVAPDSDNSNLYLRMDERHHRFIVHPADNEPEDVSYVGWQVRNADVMDAIAGRLDAAGVNVIEGKPQEAAVRRVLGFVHFTDPHSGVRMELAYGPEVTFQPSYRPSRPISGFVTGAQGLGHFVTYVPDVLAAEKFYSDTMGFATSDAPSIPGVGQLASFMYCNSRHHSLAFFGNPQPRRRTYHVMLEHTSIDDVGSAFDICQSHGNVKVQLGRHNNDRMFSFYAENPSGWLFELGWGARTIDPETFSVEHFSIGVGNGMGEWGHAGLPESVF</sequence>
<dbReference type="AlphaFoldDB" id="A0A1X0FTR9"/>
<evidence type="ECO:0000256" key="6">
    <source>
        <dbReference type="ARBA" id="ARBA00023002"/>
    </source>
</evidence>
<dbReference type="Proteomes" id="UP000192760">
    <property type="component" value="Unassembled WGS sequence"/>
</dbReference>
<gene>
    <name evidence="11" type="ORF">BST30_15770</name>
    <name evidence="10" type="ORF">MMAN_22750</name>
</gene>
<keyword evidence="3" id="KW-0479">Metal-binding</keyword>
<dbReference type="Proteomes" id="UP000465812">
    <property type="component" value="Chromosome"/>
</dbReference>
<evidence type="ECO:0000313" key="12">
    <source>
        <dbReference type="Proteomes" id="UP000192760"/>
    </source>
</evidence>
<keyword evidence="6 8" id="KW-0560">Oxidoreductase</keyword>
<dbReference type="CDD" id="cd07237">
    <property type="entry name" value="BphC1-RGP6_C_like"/>
    <property type="match status" value="1"/>
</dbReference>
<evidence type="ECO:0000256" key="8">
    <source>
        <dbReference type="RuleBase" id="RU000683"/>
    </source>
</evidence>
<comment type="similarity">
    <text evidence="2 8">Belongs to the extradiol ring-cleavage dioxygenase family.</text>
</comment>
<evidence type="ECO:0000256" key="3">
    <source>
        <dbReference type="ARBA" id="ARBA00022723"/>
    </source>
</evidence>
<evidence type="ECO:0000256" key="4">
    <source>
        <dbReference type="ARBA" id="ARBA00022797"/>
    </source>
</evidence>
<feature type="domain" description="VOC" evidence="9">
    <location>
        <begin position="6"/>
        <end position="124"/>
    </location>
</feature>
<accession>A0A1X0FTR9</accession>
<dbReference type="SUPFAM" id="SSF54593">
    <property type="entry name" value="Glyoxalase/Bleomycin resistance protein/Dihydroxybiphenyl dioxygenase"/>
    <property type="match status" value="1"/>
</dbReference>
<dbReference type="Gene3D" id="3.10.180.10">
    <property type="entry name" value="2,3-Dihydroxybiphenyl 1,2-Dioxygenase, domain 1"/>
    <property type="match status" value="2"/>
</dbReference>
<name>A0A1X0FTR9_MYCNT</name>
<evidence type="ECO:0000256" key="7">
    <source>
        <dbReference type="ARBA" id="ARBA00023004"/>
    </source>
</evidence>
<evidence type="ECO:0000256" key="5">
    <source>
        <dbReference type="ARBA" id="ARBA00022964"/>
    </source>
</evidence>
<dbReference type="CDD" id="cd07252">
    <property type="entry name" value="BphC1-RGP6_N_like"/>
    <property type="match status" value="1"/>
</dbReference>
<evidence type="ECO:0000256" key="2">
    <source>
        <dbReference type="ARBA" id="ARBA00008784"/>
    </source>
</evidence>
<dbReference type="PROSITE" id="PS51819">
    <property type="entry name" value="VOC"/>
    <property type="match status" value="2"/>
</dbReference>
<reference evidence="10" key="3">
    <citation type="submission" date="2020-02" db="EMBL/GenBank/DDBJ databases">
        <authorList>
            <person name="Matsumoto Y."/>
            <person name="Motooka D."/>
            <person name="Nakamura S."/>
        </authorList>
    </citation>
    <scope>NUCLEOTIDE SEQUENCE</scope>
    <source>
        <strain evidence="10">JCM 18113</strain>
    </source>
</reference>
<dbReference type="RefSeq" id="WP_083095982.1">
    <property type="nucleotide sequence ID" value="NZ_AP022590.1"/>
</dbReference>
<evidence type="ECO:0000313" key="11">
    <source>
        <dbReference type="EMBL" id="ORB04918.1"/>
    </source>
</evidence>
<dbReference type="InterPro" id="IPR037523">
    <property type="entry name" value="VOC_core"/>
</dbReference>
<proteinExistence type="inferred from homology"/>
<organism evidence="11 12">
    <name type="scientific">Mycobacterium mantenii</name>
    <dbReference type="NCBI Taxonomy" id="560555"/>
    <lineage>
        <taxon>Bacteria</taxon>
        <taxon>Bacillati</taxon>
        <taxon>Actinomycetota</taxon>
        <taxon>Actinomycetes</taxon>
        <taxon>Mycobacteriales</taxon>
        <taxon>Mycobacteriaceae</taxon>
        <taxon>Mycobacterium</taxon>
        <taxon>Mycobacterium avium complex (MAC)</taxon>
    </lineage>
</organism>
<reference evidence="11 12" key="1">
    <citation type="submission" date="2017-02" db="EMBL/GenBank/DDBJ databases">
        <title>The new phylogeny of genus Mycobacterium.</title>
        <authorList>
            <person name="Tortoli E."/>
            <person name="Trovato A."/>
            <person name="Cirillo D.M."/>
        </authorList>
    </citation>
    <scope>NUCLEOTIDE SEQUENCE [LARGE SCALE GENOMIC DNA]</scope>
    <source>
        <strain evidence="11 12">DSM 45255</strain>
    </source>
</reference>
<keyword evidence="7 8" id="KW-0408">Iron</keyword>
<dbReference type="InterPro" id="IPR000486">
    <property type="entry name" value="Xdiol_ring_cleave_dOase_1/2"/>
</dbReference>
<reference evidence="10 13" key="2">
    <citation type="journal article" date="2019" name="Emerg. Microbes Infect.">
        <title>Comprehensive subspecies identification of 175 nontuberculous mycobacteria species based on 7547 genomic profiles.</title>
        <authorList>
            <person name="Matsumoto Y."/>
            <person name="Kinjo T."/>
            <person name="Motooka D."/>
            <person name="Nabeya D."/>
            <person name="Jung N."/>
            <person name="Uechi K."/>
            <person name="Horii T."/>
            <person name="Iida T."/>
            <person name="Fujita J."/>
            <person name="Nakamura S."/>
        </authorList>
    </citation>
    <scope>NUCLEOTIDE SEQUENCE [LARGE SCALE GENOMIC DNA]</scope>
    <source>
        <strain evidence="10 13">JCM 18113</strain>
    </source>
</reference>
<keyword evidence="13" id="KW-1185">Reference proteome</keyword>
<evidence type="ECO:0000313" key="10">
    <source>
        <dbReference type="EMBL" id="BBY38141.1"/>
    </source>
</evidence>
<dbReference type="InterPro" id="IPR029068">
    <property type="entry name" value="Glyas_Bleomycin-R_OHBP_Dase"/>
</dbReference>
<dbReference type="EMBL" id="AP022590">
    <property type="protein sequence ID" value="BBY38141.1"/>
    <property type="molecule type" value="Genomic_DNA"/>
</dbReference>
<keyword evidence="5 8" id="KW-0223">Dioxygenase</keyword>
<evidence type="ECO:0000313" key="13">
    <source>
        <dbReference type="Proteomes" id="UP000465812"/>
    </source>
</evidence>
<dbReference type="PROSITE" id="PS00082">
    <property type="entry name" value="EXTRADIOL_DIOXYGENAS"/>
    <property type="match status" value="1"/>
</dbReference>
<evidence type="ECO:0000259" key="9">
    <source>
        <dbReference type="PROSITE" id="PS51819"/>
    </source>
</evidence>
<protein>
    <submittedName>
        <fullName evidence="10">Biphenyl-2,3-diol 1,2-dioxygenase</fullName>
    </submittedName>
</protein>
<evidence type="ECO:0000256" key="1">
    <source>
        <dbReference type="ARBA" id="ARBA00001954"/>
    </source>
</evidence>
<keyword evidence="4 8" id="KW-0058">Aromatic hydrocarbons catabolism</keyword>
<dbReference type="Pfam" id="PF22632">
    <property type="entry name" value="BphC_D1"/>
    <property type="match status" value="1"/>
</dbReference>
<comment type="cofactor">
    <cofactor evidence="1 8">
        <name>Fe(2+)</name>
        <dbReference type="ChEBI" id="CHEBI:29033"/>
    </cofactor>
</comment>